<dbReference type="Pfam" id="PF24485">
    <property type="entry name" value="zf-C2H2_DHX34"/>
    <property type="match status" value="1"/>
</dbReference>
<dbReference type="Proteomes" id="UP000677054">
    <property type="component" value="Unassembled WGS sequence"/>
</dbReference>
<proteinExistence type="predicted"/>
<evidence type="ECO:0000313" key="3">
    <source>
        <dbReference type="EMBL" id="CAD7244415.1"/>
    </source>
</evidence>
<protein>
    <recommendedName>
        <fullName evidence="2">DHX34-like C2H2-type zinc finger domain-containing protein</fullName>
    </recommendedName>
</protein>
<evidence type="ECO:0000313" key="4">
    <source>
        <dbReference type="Proteomes" id="UP000677054"/>
    </source>
</evidence>
<keyword evidence="4" id="KW-1185">Reference proteome</keyword>
<dbReference type="OrthoDB" id="3363059at2759"/>
<gene>
    <name evidence="3" type="ORF">DSTB1V02_LOCUS4312</name>
</gene>
<sequence length="521" mass="59526">MSTPRKRPTPPRRRETNSKLSFAPQTLRASLESDHGDPLTLLDIYCEWLEGKGDGKEGRDSRRWCRDRGVEEQRLYEVANLRQQFQDLLQEWHRSVMERRVDEVTYTDCMQLPQDSGLVDRLGRMPESSEERRIRYGELKQLRSMKRKFHETWGQATESRTHVRIFPMSLPYRNVIRDGWALSSKTRIRSFQDVTIVKMVLVSALYPQVAVPDDHDSYRVRTGILLACDPFQPGSDQVHHTKGKAFTVLHPMGKPVNDPQVLQITKADILDFPGFARRNPVSTKHQLLLYVYVPAGDDEAVHREYVAGAGRPFLSPPAPSTPIRTSLGRLKVVCDEWLELRFPDPDSAQLALLRAAQIRTLWMEILATRLSGDEDSRRAGDSRRLQRLALQFYLQEVPCSVRRLLPADTKHLYEGDTGGDIWRLDGEGNPFSTDGDVIRGDIHPMKGGLRLTPFLTYDRLSFLTPEKGEKKEEEEEEKSGKGSRKYFCPDCNRELRLSTTEIFRHKKTHASGGTTSGGTAS</sequence>
<feature type="domain" description="DHX34-like C2H2-type zinc finger" evidence="2">
    <location>
        <begin position="485"/>
        <end position="509"/>
    </location>
</feature>
<evidence type="ECO:0000256" key="1">
    <source>
        <dbReference type="SAM" id="MobiDB-lite"/>
    </source>
</evidence>
<dbReference type="EMBL" id="LR900149">
    <property type="protein sequence ID" value="CAD7244415.1"/>
    <property type="molecule type" value="Genomic_DNA"/>
</dbReference>
<dbReference type="AlphaFoldDB" id="A0A7R8XBX4"/>
<reference evidence="3" key="1">
    <citation type="submission" date="2020-11" db="EMBL/GenBank/DDBJ databases">
        <authorList>
            <person name="Tran Van P."/>
        </authorList>
    </citation>
    <scope>NUCLEOTIDE SEQUENCE</scope>
</reference>
<organism evidence="3">
    <name type="scientific">Darwinula stevensoni</name>
    <dbReference type="NCBI Taxonomy" id="69355"/>
    <lineage>
        <taxon>Eukaryota</taxon>
        <taxon>Metazoa</taxon>
        <taxon>Ecdysozoa</taxon>
        <taxon>Arthropoda</taxon>
        <taxon>Crustacea</taxon>
        <taxon>Oligostraca</taxon>
        <taxon>Ostracoda</taxon>
        <taxon>Podocopa</taxon>
        <taxon>Podocopida</taxon>
        <taxon>Darwinulocopina</taxon>
        <taxon>Darwinuloidea</taxon>
        <taxon>Darwinulidae</taxon>
        <taxon>Darwinula</taxon>
    </lineage>
</organism>
<dbReference type="InterPro" id="IPR056382">
    <property type="entry name" value="DHX34_Znf-C2H2"/>
</dbReference>
<evidence type="ECO:0000259" key="2">
    <source>
        <dbReference type="Pfam" id="PF24485"/>
    </source>
</evidence>
<feature type="region of interest" description="Disordered" evidence="1">
    <location>
        <begin position="502"/>
        <end position="521"/>
    </location>
</feature>
<feature type="region of interest" description="Disordered" evidence="1">
    <location>
        <begin position="466"/>
        <end position="488"/>
    </location>
</feature>
<name>A0A7R8XBX4_9CRUS</name>
<accession>A0A7R8XBX4</accession>
<dbReference type="EMBL" id="CAJPEV010000632">
    <property type="protein sequence ID" value="CAG0887093.1"/>
    <property type="molecule type" value="Genomic_DNA"/>
</dbReference>